<keyword evidence="3" id="KW-1185">Reference proteome</keyword>
<feature type="chain" id="PRO_5026117299" description="Secreted protein" evidence="1">
    <location>
        <begin position="20"/>
        <end position="123"/>
    </location>
</feature>
<organism evidence="2 3">
    <name type="scientific">Nesidiocoris tenuis</name>
    <dbReference type="NCBI Taxonomy" id="355587"/>
    <lineage>
        <taxon>Eukaryota</taxon>
        <taxon>Metazoa</taxon>
        <taxon>Ecdysozoa</taxon>
        <taxon>Arthropoda</taxon>
        <taxon>Hexapoda</taxon>
        <taxon>Insecta</taxon>
        <taxon>Pterygota</taxon>
        <taxon>Neoptera</taxon>
        <taxon>Paraneoptera</taxon>
        <taxon>Hemiptera</taxon>
        <taxon>Heteroptera</taxon>
        <taxon>Panheteroptera</taxon>
        <taxon>Cimicomorpha</taxon>
        <taxon>Miridae</taxon>
        <taxon>Dicyphina</taxon>
        <taxon>Nesidiocoris</taxon>
    </lineage>
</organism>
<proteinExistence type="predicted"/>
<dbReference type="Proteomes" id="UP000479000">
    <property type="component" value="Unassembled WGS sequence"/>
</dbReference>
<evidence type="ECO:0000256" key="1">
    <source>
        <dbReference type="SAM" id="SignalP"/>
    </source>
</evidence>
<name>A0A6H5HJ94_9HEMI</name>
<feature type="signal peptide" evidence="1">
    <location>
        <begin position="1"/>
        <end position="19"/>
    </location>
</feature>
<evidence type="ECO:0008006" key="4">
    <source>
        <dbReference type="Google" id="ProtNLM"/>
    </source>
</evidence>
<sequence>MILLLIVIALALVFDRNLCRSKRSHNCEYNSATKSNQRVGKWLATNGSTTKRPIRNRNFSGRRFEPSVVSSRGDRVSGTISGVKFWDKLMRLSVGQHAGSKDVTVVRGLRKLRLKVGGQKNKL</sequence>
<reference evidence="2 3" key="1">
    <citation type="submission" date="2020-02" db="EMBL/GenBank/DDBJ databases">
        <authorList>
            <person name="Ferguson B K."/>
        </authorList>
    </citation>
    <scope>NUCLEOTIDE SEQUENCE [LARGE SCALE GENOMIC DNA]</scope>
</reference>
<dbReference type="AlphaFoldDB" id="A0A6H5HJ94"/>
<protein>
    <recommendedName>
        <fullName evidence="4">Secreted protein</fullName>
    </recommendedName>
</protein>
<dbReference type="EMBL" id="CADCXU010032279">
    <property type="protein sequence ID" value="CAB0018165.1"/>
    <property type="molecule type" value="Genomic_DNA"/>
</dbReference>
<gene>
    <name evidence="2" type="ORF">NTEN_LOCUS22074</name>
</gene>
<evidence type="ECO:0000313" key="2">
    <source>
        <dbReference type="EMBL" id="CAB0018165.1"/>
    </source>
</evidence>
<evidence type="ECO:0000313" key="3">
    <source>
        <dbReference type="Proteomes" id="UP000479000"/>
    </source>
</evidence>
<keyword evidence="1" id="KW-0732">Signal</keyword>
<accession>A0A6H5HJ94</accession>